<dbReference type="OrthoDB" id="10257284at2759"/>
<accession>A0A1R1PL77</accession>
<dbReference type="InterPro" id="IPR033379">
    <property type="entry name" value="Acid_Pase_AS"/>
</dbReference>
<dbReference type="InterPro" id="IPR050645">
    <property type="entry name" value="Histidine_acid_phosphatase"/>
</dbReference>
<protein>
    <submittedName>
        <fullName evidence="3">Counting factor 60</fullName>
    </submittedName>
</protein>
<keyword evidence="4" id="KW-1185">Reference proteome</keyword>
<organism evidence="3 4">
    <name type="scientific">Zancudomyces culisetae</name>
    <name type="common">Gut fungus</name>
    <name type="synonym">Smittium culisetae</name>
    <dbReference type="NCBI Taxonomy" id="1213189"/>
    <lineage>
        <taxon>Eukaryota</taxon>
        <taxon>Fungi</taxon>
        <taxon>Fungi incertae sedis</taxon>
        <taxon>Zoopagomycota</taxon>
        <taxon>Kickxellomycotina</taxon>
        <taxon>Harpellomycetes</taxon>
        <taxon>Harpellales</taxon>
        <taxon>Legeriomycetaceae</taxon>
        <taxon>Zancudomyces</taxon>
    </lineage>
</organism>
<evidence type="ECO:0000256" key="2">
    <source>
        <dbReference type="SAM" id="SignalP"/>
    </source>
</evidence>
<reference evidence="4" key="1">
    <citation type="submission" date="2017-01" db="EMBL/GenBank/DDBJ databases">
        <authorList>
            <person name="Wang Y."/>
            <person name="White M."/>
            <person name="Kvist S."/>
            <person name="Moncalvo J.-M."/>
        </authorList>
    </citation>
    <scope>NUCLEOTIDE SEQUENCE [LARGE SCALE GENOMIC DNA]</scope>
    <source>
        <strain evidence="4">COL-18-3</strain>
    </source>
</reference>
<dbReference type="Gene3D" id="3.40.50.1240">
    <property type="entry name" value="Phosphoglycerate mutase-like"/>
    <property type="match status" value="1"/>
</dbReference>
<dbReference type="InterPro" id="IPR029033">
    <property type="entry name" value="His_PPase_superfam"/>
</dbReference>
<dbReference type="PROSITE" id="PS00616">
    <property type="entry name" value="HIS_ACID_PHOSPHAT_1"/>
    <property type="match status" value="1"/>
</dbReference>
<keyword evidence="2" id="KW-0732">Signal</keyword>
<comment type="caution">
    <text evidence="3">The sequence shown here is derived from an EMBL/GenBank/DDBJ whole genome shotgun (WGS) entry which is preliminary data.</text>
</comment>
<feature type="chain" id="PRO_5012255285" evidence="2">
    <location>
        <begin position="23"/>
        <end position="178"/>
    </location>
</feature>
<evidence type="ECO:0000313" key="3">
    <source>
        <dbReference type="EMBL" id="OMH81716.1"/>
    </source>
</evidence>
<dbReference type="PANTHER" id="PTHR11567:SF203">
    <property type="entry name" value="COUNTING FACTOR 60"/>
    <property type="match status" value="1"/>
</dbReference>
<evidence type="ECO:0000256" key="1">
    <source>
        <dbReference type="ARBA" id="ARBA00005375"/>
    </source>
</evidence>
<dbReference type="AlphaFoldDB" id="A0A1R1PL77"/>
<sequence length="178" mass="20101">MKRLEITNILVLVLGAICKSGAELIELNKVTDVSSPQFYCQADFPSVNNYTPLENSKLIFVQTVFRHGDRTPTYIAPGDTTDWNICNYKNYINEAQDAAKSGLGTRIKAYTQYSSTKQLNYTGIFWKGNCQRGQLSVKGANQLETLGSELRKIYVDKLQFLDSELKDANIKVRHTYVS</sequence>
<feature type="signal peptide" evidence="2">
    <location>
        <begin position="1"/>
        <end position="22"/>
    </location>
</feature>
<dbReference type="EMBL" id="LSSK01000839">
    <property type="protein sequence ID" value="OMH81716.1"/>
    <property type="molecule type" value="Genomic_DNA"/>
</dbReference>
<dbReference type="InterPro" id="IPR000560">
    <property type="entry name" value="His_Pase_clade-2"/>
</dbReference>
<dbReference type="GO" id="GO:0016791">
    <property type="term" value="F:phosphatase activity"/>
    <property type="evidence" value="ECO:0007669"/>
    <property type="project" value="TreeGrafter"/>
</dbReference>
<name>A0A1R1PL77_ZANCU</name>
<dbReference type="Pfam" id="PF00328">
    <property type="entry name" value="His_Phos_2"/>
    <property type="match status" value="1"/>
</dbReference>
<dbReference type="SUPFAM" id="SSF53254">
    <property type="entry name" value="Phosphoglycerate mutase-like"/>
    <property type="match status" value="1"/>
</dbReference>
<proteinExistence type="inferred from homology"/>
<gene>
    <name evidence="3" type="ORF">AX774_g4823</name>
</gene>
<dbReference type="PANTHER" id="PTHR11567">
    <property type="entry name" value="ACID PHOSPHATASE-RELATED"/>
    <property type="match status" value="1"/>
</dbReference>
<comment type="similarity">
    <text evidence="1">Belongs to the histidine acid phosphatase family.</text>
</comment>
<dbReference type="Proteomes" id="UP000188320">
    <property type="component" value="Unassembled WGS sequence"/>
</dbReference>
<evidence type="ECO:0000313" key="4">
    <source>
        <dbReference type="Proteomes" id="UP000188320"/>
    </source>
</evidence>